<dbReference type="Pfam" id="PF01699">
    <property type="entry name" value="Na_Ca_ex"/>
    <property type="match status" value="2"/>
</dbReference>
<dbReference type="InterPro" id="IPR005185">
    <property type="entry name" value="YccF"/>
</dbReference>
<evidence type="ECO:0000313" key="11">
    <source>
        <dbReference type="Proteomes" id="UP001470230"/>
    </source>
</evidence>
<feature type="transmembrane region" description="Helical" evidence="7">
    <location>
        <begin position="606"/>
        <end position="625"/>
    </location>
</feature>
<feature type="domain" description="Sodium/calcium exchanger membrane region" evidence="8">
    <location>
        <begin position="476"/>
        <end position="622"/>
    </location>
</feature>
<feature type="transmembrane region" description="Helical" evidence="7">
    <location>
        <begin position="77"/>
        <end position="99"/>
    </location>
</feature>
<keyword evidence="11" id="KW-1185">Reference proteome</keyword>
<evidence type="ECO:0000256" key="6">
    <source>
        <dbReference type="ARBA" id="ARBA00023136"/>
    </source>
</evidence>
<dbReference type="Pfam" id="PF03733">
    <property type="entry name" value="YccF"/>
    <property type="match status" value="1"/>
</dbReference>
<dbReference type="InterPro" id="IPR004713">
    <property type="entry name" value="CaH_exchang"/>
</dbReference>
<evidence type="ECO:0000259" key="9">
    <source>
        <dbReference type="Pfam" id="PF03733"/>
    </source>
</evidence>
<evidence type="ECO:0008006" key="12">
    <source>
        <dbReference type="Google" id="ProtNLM"/>
    </source>
</evidence>
<evidence type="ECO:0000256" key="4">
    <source>
        <dbReference type="ARBA" id="ARBA00022989"/>
    </source>
</evidence>
<comment type="caution">
    <text evidence="10">The sequence shown here is derived from an EMBL/GenBank/DDBJ whole genome shotgun (WGS) entry which is preliminary data.</text>
</comment>
<reference evidence="10 11" key="1">
    <citation type="submission" date="2024-04" db="EMBL/GenBank/DDBJ databases">
        <title>Tritrichomonas musculus Genome.</title>
        <authorList>
            <person name="Alves-Ferreira E."/>
            <person name="Grigg M."/>
            <person name="Lorenzi H."/>
            <person name="Galac M."/>
        </authorList>
    </citation>
    <scope>NUCLEOTIDE SEQUENCE [LARGE SCALE GENOMIC DNA]</scope>
    <source>
        <strain evidence="10 11">EAF2021</strain>
    </source>
</reference>
<feature type="transmembrane region" description="Helical" evidence="7">
    <location>
        <begin position="106"/>
        <end position="128"/>
    </location>
</feature>
<feature type="domain" description="Inner membrane component" evidence="9">
    <location>
        <begin position="80"/>
        <end position="129"/>
    </location>
</feature>
<name>A0ABR2HJ68_9EUKA</name>
<keyword evidence="3 7" id="KW-0812">Transmembrane</keyword>
<evidence type="ECO:0000256" key="5">
    <source>
        <dbReference type="ARBA" id="ARBA00023065"/>
    </source>
</evidence>
<feature type="transmembrane region" description="Helical" evidence="7">
    <location>
        <begin position="471"/>
        <end position="491"/>
    </location>
</feature>
<sequence>MSFEELNRSSNQSGAISQSLLETNDLPKDESQVQVLDDPHVDEEDEPHVLGFKPHAPRNSINLQALERLENKKPHKILSISNIVWSIFFGWWISIFYFITGVLFCLTIYGFHHGIVCFQFALYIIYPFNRYISTNDEPRGPDNCFTKFLWILFSPIYGVGALLGAVLSWEFIYFIPMSQFLLKILKLSFKNPTFYEVVNMRDQNPQVGRRPIIMIYSSGSSFYFKYTIFSFEVVYINLIPFIIMALICGFIPTNNKVISNPMLGAVMAIIGAVPCAYLIGICVDDLSHQLGLVLGAILNSIFLTIVELILYYFSLNKGLQDVVRSAVTGAFLMNLLIIPGVGMFAAGLKWHETILNRKSQSISGTFLLLSVMAVLFPSVFYHIHAHTNISCQSCASSNADGTMTNCTMCSSITLANIESDPIYDKYAGPLMTVMACLMPVIYIIGVFFSLKTHPHIYETPHNKDNEIGSTMSKTVAIVILILSTVMFSLMAHVMTEKIPDAIEELKLSQRFVGLVFYTLIPNCAEYMNAVKFALNGNIGLSMEIGNQGAILTALIELPALVLMSYVMHKLNHTAMFTLIFPLIDIFCVIIAVFLRNSILTEKSINYFTGISFLLIFLLISVVYFFENINEEEL</sequence>
<comment type="subcellular location">
    <subcellularLocation>
        <location evidence="1">Endomembrane system</location>
        <topology evidence="1">Multi-pass membrane protein</topology>
    </subcellularLocation>
</comment>
<accession>A0ABR2HJ68</accession>
<feature type="transmembrane region" description="Helical" evidence="7">
    <location>
        <begin position="548"/>
        <end position="567"/>
    </location>
</feature>
<feature type="transmembrane region" description="Helical" evidence="7">
    <location>
        <begin position="264"/>
        <end position="283"/>
    </location>
</feature>
<evidence type="ECO:0000259" key="8">
    <source>
        <dbReference type="Pfam" id="PF01699"/>
    </source>
</evidence>
<dbReference type="Proteomes" id="UP001470230">
    <property type="component" value="Unassembled WGS sequence"/>
</dbReference>
<keyword evidence="2" id="KW-0813">Transport</keyword>
<evidence type="ECO:0000256" key="2">
    <source>
        <dbReference type="ARBA" id="ARBA00022448"/>
    </source>
</evidence>
<feature type="domain" description="Sodium/calcium exchanger membrane region" evidence="8">
    <location>
        <begin position="263"/>
        <end position="449"/>
    </location>
</feature>
<feature type="transmembrane region" description="Helical" evidence="7">
    <location>
        <begin position="511"/>
        <end position="527"/>
    </location>
</feature>
<evidence type="ECO:0000256" key="7">
    <source>
        <dbReference type="SAM" id="Phobius"/>
    </source>
</evidence>
<feature type="transmembrane region" description="Helical" evidence="7">
    <location>
        <begin position="148"/>
        <end position="175"/>
    </location>
</feature>
<evidence type="ECO:0000313" key="10">
    <source>
        <dbReference type="EMBL" id="KAK8848251.1"/>
    </source>
</evidence>
<feature type="transmembrane region" description="Helical" evidence="7">
    <location>
        <begin position="233"/>
        <end position="252"/>
    </location>
</feature>
<keyword evidence="4 7" id="KW-1133">Transmembrane helix</keyword>
<keyword evidence="6 7" id="KW-0472">Membrane</keyword>
<evidence type="ECO:0000256" key="3">
    <source>
        <dbReference type="ARBA" id="ARBA00022692"/>
    </source>
</evidence>
<dbReference type="PANTHER" id="PTHR31503:SF10">
    <property type="entry name" value="VNX1 PROTEIN"/>
    <property type="match status" value="1"/>
</dbReference>
<feature type="transmembrane region" description="Helical" evidence="7">
    <location>
        <begin position="326"/>
        <end position="350"/>
    </location>
</feature>
<keyword evidence="5" id="KW-0406">Ion transport</keyword>
<organism evidence="10 11">
    <name type="scientific">Tritrichomonas musculus</name>
    <dbReference type="NCBI Taxonomy" id="1915356"/>
    <lineage>
        <taxon>Eukaryota</taxon>
        <taxon>Metamonada</taxon>
        <taxon>Parabasalia</taxon>
        <taxon>Tritrichomonadida</taxon>
        <taxon>Tritrichomonadidae</taxon>
        <taxon>Tritrichomonas</taxon>
    </lineage>
</organism>
<protein>
    <recommendedName>
        <fullName evidence="12">Sodium/calcium exchanger protein</fullName>
    </recommendedName>
</protein>
<evidence type="ECO:0000256" key="1">
    <source>
        <dbReference type="ARBA" id="ARBA00004127"/>
    </source>
</evidence>
<dbReference type="EMBL" id="JAPFFF010000027">
    <property type="protein sequence ID" value="KAK8848251.1"/>
    <property type="molecule type" value="Genomic_DNA"/>
</dbReference>
<proteinExistence type="predicted"/>
<dbReference type="Gene3D" id="1.20.1420.30">
    <property type="entry name" value="NCX, central ion-binding region"/>
    <property type="match status" value="1"/>
</dbReference>
<dbReference type="InterPro" id="IPR004837">
    <property type="entry name" value="NaCa_Exmemb"/>
</dbReference>
<dbReference type="InterPro" id="IPR044880">
    <property type="entry name" value="NCX_ion-bd_dom_sf"/>
</dbReference>
<feature type="transmembrane region" description="Helical" evidence="7">
    <location>
        <begin position="426"/>
        <end position="450"/>
    </location>
</feature>
<gene>
    <name evidence="10" type="ORF">M9Y10_019307</name>
</gene>
<feature type="transmembrane region" description="Helical" evidence="7">
    <location>
        <begin position="362"/>
        <end position="383"/>
    </location>
</feature>
<feature type="transmembrane region" description="Helical" evidence="7">
    <location>
        <begin position="290"/>
        <end position="314"/>
    </location>
</feature>
<dbReference type="PANTHER" id="PTHR31503">
    <property type="entry name" value="VACUOLAR CALCIUM ION TRANSPORTER"/>
    <property type="match status" value="1"/>
</dbReference>
<feature type="transmembrane region" description="Helical" evidence="7">
    <location>
        <begin position="573"/>
        <end position="594"/>
    </location>
</feature>